<dbReference type="InterPro" id="IPR056884">
    <property type="entry name" value="NPHP3-like_N"/>
</dbReference>
<dbReference type="InterPro" id="IPR053137">
    <property type="entry name" value="NLR-like"/>
</dbReference>
<dbReference type="Pfam" id="PF24883">
    <property type="entry name" value="NPHP3_N"/>
    <property type="match status" value="1"/>
</dbReference>
<comment type="caution">
    <text evidence="3">The sequence shown here is derived from an EMBL/GenBank/DDBJ whole genome shotgun (WGS) entry which is preliminary data.</text>
</comment>
<dbReference type="Proteomes" id="UP000664169">
    <property type="component" value="Unassembled WGS sequence"/>
</dbReference>
<name>A0A8H3FJR3_9LECA</name>
<evidence type="ECO:0000256" key="1">
    <source>
        <dbReference type="ARBA" id="ARBA00022737"/>
    </source>
</evidence>
<gene>
    <name evidence="3" type="ORF">GOMPHAMPRED_003530</name>
</gene>
<reference evidence="3" key="1">
    <citation type="submission" date="2021-03" db="EMBL/GenBank/DDBJ databases">
        <authorList>
            <person name="Tagirdzhanova G."/>
        </authorList>
    </citation>
    <scope>NUCLEOTIDE SEQUENCE</scope>
</reference>
<dbReference type="InterPro" id="IPR035994">
    <property type="entry name" value="Nucleoside_phosphorylase_sf"/>
</dbReference>
<dbReference type="Gene3D" id="3.40.50.1580">
    <property type="entry name" value="Nucleoside phosphorylase domain"/>
    <property type="match status" value="1"/>
</dbReference>
<keyword evidence="4" id="KW-1185">Reference proteome</keyword>
<protein>
    <recommendedName>
        <fullName evidence="2">Nephrocystin 3-like N-terminal domain-containing protein</fullName>
    </recommendedName>
</protein>
<sequence length="1053" mass="118614">MSIISGRLPSCHDFQVAVICALWDEAQMVELMLDKYWSYEDLLLEKAPGDHNTYTLGSIGRHNVVIAFMPGTGSNSAVAVASGLRLSFPGLELAFVVGICGVSPIHPGTREEIVLGDCIIGTDIVQYDFGKQYPGKFTGPPTVEDILRRARPGIKSHVAKLRTLLNRRHLASRLLRHLEAVQKHEAGINIQYPGTEKDLLFEADYLHSHHTNGKCEYCIDDTNVCARGCKTIGCEDQFLVGRKRFAPEQNGESRSRSFHPAIHFGIFGSANTVMKSGIDRERLTKQDAIAAFEMEGSGIWEILPTMIIKAACDYADSHKSKEFRGYATAVAAAGLKAVLEELDLTDRERRVLKNSIVPLPMMGFEVRRIDLIHKHPWFSWLEAPIPVAGPKAAPQEHHPDAGGWLLNHAIYKDWVSKRSSMLWLYGISWSGKTVLCTKVLQEIQKTTIKKQKCVLFFYFDDKQRQSTHQVLQEMLRQLHQQNPARSVPITRLAMDCIQRQTPPSDRDLSDALMEMLDEIGHTYLIIDALDDCSDRDNLLNILDSCISDHGLSTFVTSRQQYATESSAKIRSQSRSMFFMSAKDVNLDIRQYVGYILQDRGRFGGFPRPILGKIESELFRRSNGCFGLATGYLEEIKQCLNLTMLELTLARLPRSLNEGYGRMLMNIDEKYIPYAIRLLQFLVFWAQTLGSDETLGLHEAVDLLAVEPSKSPAFDKKLRMFNPLNISKVCGNLVMLSHTTGSEAGIPSCVQLAHPSIKQFLQSDAIPGYLRQHFEKDQAQSEINTISIAYLSSVISSWTSSTDSYSLLPINERGDAKDLFFLRKALWMILGTRRAFESRQQKALLDCFRHQSFGFVMQDLGVYQLLSDQIMGSLHESRKLLYCARDTVWDAMLGANSIAIRVTRASIYILGVVLWMVELVAIEQPTRDAQGSRWTVLRTPTEWTECFGMAWRATKSKNILVPRRLSRSLSYPNATVTKARLSEQFLSLSFSKQSDTSIHGLPRLFTVFDKLQQCFFAEDYVCPGWCYTGDRRQISGISGGNSSSPECYDSDSFP</sequence>
<evidence type="ECO:0000313" key="3">
    <source>
        <dbReference type="EMBL" id="CAF9924047.1"/>
    </source>
</evidence>
<proteinExistence type="predicted"/>
<dbReference type="PANTHER" id="PTHR46082">
    <property type="entry name" value="ATP/GTP-BINDING PROTEIN-RELATED"/>
    <property type="match status" value="1"/>
</dbReference>
<dbReference type="EMBL" id="CAJPDQ010000020">
    <property type="protein sequence ID" value="CAF9924047.1"/>
    <property type="molecule type" value="Genomic_DNA"/>
</dbReference>
<dbReference type="GO" id="GO:0003824">
    <property type="term" value="F:catalytic activity"/>
    <property type="evidence" value="ECO:0007669"/>
    <property type="project" value="InterPro"/>
</dbReference>
<dbReference type="InterPro" id="IPR027417">
    <property type="entry name" value="P-loop_NTPase"/>
</dbReference>
<keyword evidence="1" id="KW-0677">Repeat</keyword>
<organism evidence="3 4">
    <name type="scientific">Gomphillus americanus</name>
    <dbReference type="NCBI Taxonomy" id="1940652"/>
    <lineage>
        <taxon>Eukaryota</taxon>
        <taxon>Fungi</taxon>
        <taxon>Dikarya</taxon>
        <taxon>Ascomycota</taxon>
        <taxon>Pezizomycotina</taxon>
        <taxon>Lecanoromycetes</taxon>
        <taxon>OSLEUM clade</taxon>
        <taxon>Ostropomycetidae</taxon>
        <taxon>Ostropales</taxon>
        <taxon>Graphidaceae</taxon>
        <taxon>Gomphilloideae</taxon>
        <taxon>Gomphillus</taxon>
    </lineage>
</organism>
<evidence type="ECO:0000259" key="2">
    <source>
        <dbReference type="Pfam" id="PF24883"/>
    </source>
</evidence>
<dbReference type="GO" id="GO:0009116">
    <property type="term" value="P:nucleoside metabolic process"/>
    <property type="evidence" value="ECO:0007669"/>
    <property type="project" value="InterPro"/>
</dbReference>
<dbReference type="AlphaFoldDB" id="A0A8H3FJR3"/>
<dbReference type="Gene3D" id="3.40.50.300">
    <property type="entry name" value="P-loop containing nucleotide triphosphate hydrolases"/>
    <property type="match status" value="1"/>
</dbReference>
<dbReference type="PANTHER" id="PTHR46082:SF6">
    <property type="entry name" value="AAA+ ATPASE DOMAIN-CONTAINING PROTEIN-RELATED"/>
    <property type="match status" value="1"/>
</dbReference>
<accession>A0A8H3FJR3</accession>
<dbReference type="SUPFAM" id="SSF53167">
    <property type="entry name" value="Purine and uridine phosphorylases"/>
    <property type="match status" value="1"/>
</dbReference>
<feature type="domain" description="Nephrocystin 3-like N-terminal" evidence="2">
    <location>
        <begin position="402"/>
        <end position="558"/>
    </location>
</feature>
<dbReference type="SUPFAM" id="SSF52540">
    <property type="entry name" value="P-loop containing nucleoside triphosphate hydrolases"/>
    <property type="match status" value="1"/>
</dbReference>
<evidence type="ECO:0000313" key="4">
    <source>
        <dbReference type="Proteomes" id="UP000664169"/>
    </source>
</evidence>
<dbReference type="OrthoDB" id="1577640at2759"/>